<name>A0AAW2WE92_9LAMI</name>
<dbReference type="PANTHER" id="PTHR37610:SF40">
    <property type="entry name" value="OS01G0909600 PROTEIN"/>
    <property type="match status" value="1"/>
</dbReference>
<reference evidence="3" key="1">
    <citation type="submission" date="2020-06" db="EMBL/GenBank/DDBJ databases">
        <authorList>
            <person name="Li T."/>
            <person name="Hu X."/>
            <person name="Zhang T."/>
            <person name="Song X."/>
            <person name="Zhang H."/>
            <person name="Dai N."/>
            <person name="Sheng W."/>
            <person name="Hou X."/>
            <person name="Wei L."/>
        </authorList>
    </citation>
    <scope>NUCLEOTIDE SEQUENCE</scope>
    <source>
        <strain evidence="3">KEN1</strain>
        <tissue evidence="3">Leaf</tissue>
    </source>
</reference>
<comment type="caution">
    <text evidence="3">The sequence shown here is derived from an EMBL/GenBank/DDBJ whole genome shotgun (WGS) entry which is preliminary data.</text>
</comment>
<gene>
    <name evidence="3" type="ORF">Slati_2445500</name>
</gene>
<evidence type="ECO:0000259" key="2">
    <source>
        <dbReference type="Pfam" id="PF14244"/>
    </source>
</evidence>
<accession>A0AAW2WE92</accession>
<dbReference type="CDD" id="cd09272">
    <property type="entry name" value="RNase_HI_RT_Ty1"/>
    <property type="match status" value="1"/>
</dbReference>
<dbReference type="AlphaFoldDB" id="A0AAW2WE92"/>
<dbReference type="EMBL" id="JACGWN010000008">
    <property type="protein sequence ID" value="KAL0439625.1"/>
    <property type="molecule type" value="Genomic_DNA"/>
</dbReference>
<dbReference type="Pfam" id="PF07727">
    <property type="entry name" value="RVT_2"/>
    <property type="match status" value="1"/>
</dbReference>
<feature type="domain" description="Retrotransposon Copia-like N-terminal" evidence="2">
    <location>
        <begin position="18"/>
        <end position="62"/>
    </location>
</feature>
<dbReference type="PANTHER" id="PTHR37610">
    <property type="entry name" value="CCHC-TYPE DOMAIN-CONTAINING PROTEIN"/>
    <property type="match status" value="1"/>
</dbReference>
<feature type="domain" description="Reverse transcriptase Ty1/copia-type" evidence="1">
    <location>
        <begin position="471"/>
        <end position="614"/>
    </location>
</feature>
<dbReference type="InterPro" id="IPR043502">
    <property type="entry name" value="DNA/RNA_pol_sf"/>
</dbReference>
<evidence type="ECO:0000313" key="3">
    <source>
        <dbReference type="EMBL" id="KAL0439625.1"/>
    </source>
</evidence>
<protein>
    <submittedName>
        <fullName evidence="3">Retrovirus-related Pol polyprotein from transposon RE1</fullName>
    </submittedName>
</protein>
<dbReference type="Pfam" id="PF14244">
    <property type="entry name" value="Retrotran_gag_3"/>
    <property type="match status" value="1"/>
</dbReference>
<dbReference type="InterPro" id="IPR013103">
    <property type="entry name" value="RVT_2"/>
</dbReference>
<sequence length="798" mass="89970">MASSLNNEMANSRIQVVDYPGMVMILAPLNGTNWLSWSRSMRIAFEGRDKLSFIDGTYAKPAEGSAELKQWRVTDLMVRTWILNTISKEIVSAYMYASSAKSLWLEVEARYGECDGPLLYKIQRENSSMTQGNLSVTAYYTNMKQLWDELVCLMPPAMCTCGKCTCGSNKTKLEQMEPSQLIQFLTGLNESFDNIRNQILVLDPLPHVNKEYSMELRVERQRQVNLEFADSTENSAMMERGHEYRGGPSQKNNMKRKGQVEKRNMICEYCHKSGHNKDTCFKIHGVPEWYKDLTEQKKQNGNGGRAYNANGDNSVDKTTTTIGTGADLVTESMQALHLIQNKLPNDPVGVHFAETEMAGIALHNNNRNFHFGSWIVDTGATNHMCADERSAYSPFSFQPSSRHIKPPAWLDDFYSNHASDSPHTPYTLSSSRNDFLAVLSIVQEPNTYMQAKGQVEWEKAMQEELVALEKNATWDVVDLPKGKKAIGSKWVYKIKLKPDGSVERYKARLVAKGYNQVEGVDYIDRFSPVAKVVTVRTIFAVASSYAWPIHQVDINNAFLHGFLDEDIYMIAPDGYSLPVGKVCKLQHSLYGPKQAPRQWNQELTSKLLDYGPSESQIIAIKQFLDSEFTIKDLGHAKYFLSLEIARSASAHTPFPLGLKLSSQNSPPLLDLEPYRRLVGRLLYLSFTRPNISFGAQQLSQFVHRPGQAHLDAALHLVRYLQGNPDQGLFFPCSNSFSLTTHCDVDWAGCVDSRRSLTGYCIFLGTALISWKTKKQPTIAQSTAEAEYRSLVMTVCELQ</sequence>
<organism evidence="3">
    <name type="scientific">Sesamum latifolium</name>
    <dbReference type="NCBI Taxonomy" id="2727402"/>
    <lineage>
        <taxon>Eukaryota</taxon>
        <taxon>Viridiplantae</taxon>
        <taxon>Streptophyta</taxon>
        <taxon>Embryophyta</taxon>
        <taxon>Tracheophyta</taxon>
        <taxon>Spermatophyta</taxon>
        <taxon>Magnoliopsida</taxon>
        <taxon>eudicotyledons</taxon>
        <taxon>Gunneridae</taxon>
        <taxon>Pentapetalae</taxon>
        <taxon>asterids</taxon>
        <taxon>lamiids</taxon>
        <taxon>Lamiales</taxon>
        <taxon>Pedaliaceae</taxon>
        <taxon>Sesamum</taxon>
    </lineage>
</organism>
<dbReference type="InterPro" id="IPR029472">
    <property type="entry name" value="Copia-like_N"/>
</dbReference>
<dbReference type="SUPFAM" id="SSF56672">
    <property type="entry name" value="DNA/RNA polymerases"/>
    <property type="match status" value="1"/>
</dbReference>
<evidence type="ECO:0000259" key="1">
    <source>
        <dbReference type="Pfam" id="PF07727"/>
    </source>
</evidence>
<proteinExistence type="predicted"/>
<reference evidence="3" key="2">
    <citation type="journal article" date="2024" name="Plant">
        <title>Genomic evolution and insights into agronomic trait innovations of Sesamum species.</title>
        <authorList>
            <person name="Miao H."/>
            <person name="Wang L."/>
            <person name="Qu L."/>
            <person name="Liu H."/>
            <person name="Sun Y."/>
            <person name="Le M."/>
            <person name="Wang Q."/>
            <person name="Wei S."/>
            <person name="Zheng Y."/>
            <person name="Lin W."/>
            <person name="Duan Y."/>
            <person name="Cao H."/>
            <person name="Xiong S."/>
            <person name="Wang X."/>
            <person name="Wei L."/>
            <person name="Li C."/>
            <person name="Ma Q."/>
            <person name="Ju M."/>
            <person name="Zhao R."/>
            <person name="Li G."/>
            <person name="Mu C."/>
            <person name="Tian Q."/>
            <person name="Mei H."/>
            <person name="Zhang T."/>
            <person name="Gao T."/>
            <person name="Zhang H."/>
        </authorList>
    </citation>
    <scope>NUCLEOTIDE SEQUENCE</scope>
    <source>
        <strain evidence="3">KEN1</strain>
    </source>
</reference>